<organism evidence="2 3">
    <name type="scientific">Castilleja foliolosa</name>
    <dbReference type="NCBI Taxonomy" id="1961234"/>
    <lineage>
        <taxon>Eukaryota</taxon>
        <taxon>Viridiplantae</taxon>
        <taxon>Streptophyta</taxon>
        <taxon>Embryophyta</taxon>
        <taxon>Tracheophyta</taxon>
        <taxon>Spermatophyta</taxon>
        <taxon>Magnoliopsida</taxon>
        <taxon>eudicotyledons</taxon>
        <taxon>Gunneridae</taxon>
        <taxon>Pentapetalae</taxon>
        <taxon>asterids</taxon>
        <taxon>lamiids</taxon>
        <taxon>Lamiales</taxon>
        <taxon>Orobanchaceae</taxon>
        <taxon>Pedicularideae</taxon>
        <taxon>Castillejinae</taxon>
        <taxon>Castilleja</taxon>
    </lineage>
</organism>
<comment type="caution">
    <text evidence="2">The sequence shown here is derived from an EMBL/GenBank/DDBJ whole genome shotgun (WGS) entry which is preliminary data.</text>
</comment>
<proteinExistence type="predicted"/>
<evidence type="ECO:0000313" key="3">
    <source>
        <dbReference type="Proteomes" id="UP001632038"/>
    </source>
</evidence>
<dbReference type="AlphaFoldDB" id="A0ABD3DA79"/>
<keyword evidence="3" id="KW-1185">Reference proteome</keyword>
<evidence type="ECO:0008006" key="4">
    <source>
        <dbReference type="Google" id="ProtNLM"/>
    </source>
</evidence>
<reference evidence="3" key="1">
    <citation type="journal article" date="2024" name="IScience">
        <title>Strigolactones Initiate the Formation of Haustorium-like Structures in Castilleja.</title>
        <authorList>
            <person name="Buerger M."/>
            <person name="Peterson D."/>
            <person name="Chory J."/>
        </authorList>
    </citation>
    <scope>NUCLEOTIDE SEQUENCE [LARGE SCALE GENOMIC DNA]</scope>
</reference>
<evidence type="ECO:0000313" key="2">
    <source>
        <dbReference type="EMBL" id="KAL3639240.1"/>
    </source>
</evidence>
<evidence type="ECO:0000256" key="1">
    <source>
        <dbReference type="SAM" id="SignalP"/>
    </source>
</evidence>
<name>A0ABD3DA79_9LAMI</name>
<gene>
    <name evidence="2" type="ORF">CASFOL_017147</name>
</gene>
<accession>A0ABD3DA79</accession>
<feature type="chain" id="PRO_5044811650" description="Secreted protein" evidence="1">
    <location>
        <begin position="24"/>
        <end position="101"/>
    </location>
</feature>
<feature type="signal peptide" evidence="1">
    <location>
        <begin position="1"/>
        <end position="23"/>
    </location>
</feature>
<keyword evidence="1" id="KW-0732">Signal</keyword>
<dbReference type="Proteomes" id="UP001632038">
    <property type="component" value="Unassembled WGS sequence"/>
</dbReference>
<protein>
    <recommendedName>
        <fullName evidence="4">Secreted protein</fullName>
    </recommendedName>
</protein>
<sequence length="101" mass="10946">MVVSALLMVVCDVYLVGTSHVSACDVDLLPIVDGFEKDSCHGSSDDFLLRFRYQTGAVVVQLRGLKFLNRNASADGNVRESGDVGGGLGKSYLFCLTVRWN</sequence>
<dbReference type="EMBL" id="JAVIJP010000018">
    <property type="protein sequence ID" value="KAL3639240.1"/>
    <property type="molecule type" value="Genomic_DNA"/>
</dbReference>